<evidence type="ECO:0000313" key="2">
    <source>
        <dbReference type="EMBL" id="MFD1694312.1"/>
    </source>
</evidence>
<reference evidence="3" key="1">
    <citation type="journal article" date="2019" name="Int. J. Syst. Evol. Microbiol.">
        <title>The Global Catalogue of Microorganisms (GCM) 10K type strain sequencing project: providing services to taxonomists for standard genome sequencing and annotation.</title>
        <authorList>
            <consortium name="The Broad Institute Genomics Platform"/>
            <consortium name="The Broad Institute Genome Sequencing Center for Infectious Disease"/>
            <person name="Wu L."/>
            <person name="Ma J."/>
        </authorList>
    </citation>
    <scope>NUCLEOTIDE SEQUENCE [LARGE SCALE GENOMIC DNA]</scope>
    <source>
        <strain evidence="3">JCM 3369</strain>
    </source>
</reference>
<feature type="transmembrane region" description="Helical" evidence="1">
    <location>
        <begin position="31"/>
        <end position="55"/>
    </location>
</feature>
<dbReference type="RefSeq" id="WP_149891823.1">
    <property type="nucleotide sequence ID" value="NZ_JBHUFA010000001.1"/>
</dbReference>
<gene>
    <name evidence="2" type="ORF">ACFSC7_02205</name>
</gene>
<accession>A0ABW4JS14</accession>
<keyword evidence="1" id="KW-1133">Transmembrane helix</keyword>
<keyword evidence="3" id="KW-1185">Reference proteome</keyword>
<keyword evidence="1" id="KW-0812">Transmembrane</keyword>
<proteinExistence type="predicted"/>
<dbReference type="Proteomes" id="UP001597327">
    <property type="component" value="Unassembled WGS sequence"/>
</dbReference>
<evidence type="ECO:0000256" key="1">
    <source>
        <dbReference type="SAM" id="Phobius"/>
    </source>
</evidence>
<sequence>MTTANTFENDPFLAKYGKDVFRSNVKAMRPLAATHVATLTIAACAAAVVASMLAFSPVSADTGSASTELSAIEIQGAVSTKGDRIADATPVQSTTSSLPGACEGQAWGAYSADCAAALTGQSSVRAVTFRTIERPAPTQNTTILARVPSNG</sequence>
<organism evidence="2 3">
    <name type="scientific">Roseibium aestuarii</name>
    <dbReference type="NCBI Taxonomy" id="2600299"/>
    <lineage>
        <taxon>Bacteria</taxon>
        <taxon>Pseudomonadati</taxon>
        <taxon>Pseudomonadota</taxon>
        <taxon>Alphaproteobacteria</taxon>
        <taxon>Hyphomicrobiales</taxon>
        <taxon>Stappiaceae</taxon>
        <taxon>Roseibium</taxon>
    </lineage>
</organism>
<dbReference type="EMBL" id="JBHUFA010000001">
    <property type="protein sequence ID" value="MFD1694312.1"/>
    <property type="molecule type" value="Genomic_DNA"/>
</dbReference>
<keyword evidence="1" id="KW-0472">Membrane</keyword>
<name>A0ABW4JS14_9HYPH</name>
<protein>
    <submittedName>
        <fullName evidence="2">Uncharacterized protein</fullName>
    </submittedName>
</protein>
<evidence type="ECO:0000313" key="3">
    <source>
        <dbReference type="Proteomes" id="UP001597327"/>
    </source>
</evidence>
<comment type="caution">
    <text evidence="2">The sequence shown here is derived from an EMBL/GenBank/DDBJ whole genome shotgun (WGS) entry which is preliminary data.</text>
</comment>